<dbReference type="SMART" id="SM00137">
    <property type="entry name" value="MAM"/>
    <property type="match status" value="1"/>
</dbReference>
<accession>A0A8J1T9R1</accession>
<gene>
    <name evidence="1" type="ORF">OFUS_LOCUS9233</name>
</gene>
<dbReference type="CDD" id="cd06263">
    <property type="entry name" value="MAM"/>
    <property type="match status" value="1"/>
</dbReference>
<dbReference type="EMBL" id="CAIIXF020000005">
    <property type="protein sequence ID" value="CAH1782824.1"/>
    <property type="molecule type" value="Genomic_DNA"/>
</dbReference>
<protein>
    <submittedName>
        <fullName evidence="1">Uncharacterized protein</fullName>
    </submittedName>
</protein>
<dbReference type="Gene3D" id="2.60.120.200">
    <property type="match status" value="1"/>
</dbReference>
<dbReference type="InterPro" id="IPR051560">
    <property type="entry name" value="MAM_domain-containing"/>
</dbReference>
<keyword evidence="2" id="KW-1185">Reference proteome</keyword>
<dbReference type="PRINTS" id="PR00020">
    <property type="entry name" value="MAMDOMAIN"/>
</dbReference>
<dbReference type="SUPFAM" id="SSF57997">
    <property type="entry name" value="Tropomyosin"/>
    <property type="match status" value="1"/>
</dbReference>
<evidence type="ECO:0000313" key="1">
    <source>
        <dbReference type="EMBL" id="CAH1782824.1"/>
    </source>
</evidence>
<dbReference type="PANTHER" id="PTHR23282:SF146">
    <property type="entry name" value="RT07201P-RELATED"/>
    <property type="match status" value="1"/>
</dbReference>
<dbReference type="Pfam" id="PF00629">
    <property type="entry name" value="MAM"/>
    <property type="match status" value="1"/>
</dbReference>
<organism evidence="1 2">
    <name type="scientific">Owenia fusiformis</name>
    <name type="common">Polychaete worm</name>
    <dbReference type="NCBI Taxonomy" id="6347"/>
    <lineage>
        <taxon>Eukaryota</taxon>
        <taxon>Metazoa</taxon>
        <taxon>Spiralia</taxon>
        <taxon>Lophotrochozoa</taxon>
        <taxon>Annelida</taxon>
        <taxon>Polychaeta</taxon>
        <taxon>Sedentaria</taxon>
        <taxon>Canalipalpata</taxon>
        <taxon>Sabellida</taxon>
        <taxon>Oweniida</taxon>
        <taxon>Oweniidae</taxon>
        <taxon>Owenia</taxon>
    </lineage>
</organism>
<dbReference type="InterPro" id="IPR013320">
    <property type="entry name" value="ConA-like_dom_sf"/>
</dbReference>
<dbReference type="OrthoDB" id="6107927at2759"/>
<comment type="caution">
    <text evidence="1">The sequence shown here is derived from an EMBL/GenBank/DDBJ whole genome shotgun (WGS) entry which is preliminary data.</text>
</comment>
<dbReference type="InterPro" id="IPR000998">
    <property type="entry name" value="MAM_dom"/>
</dbReference>
<name>A0A8J1T9R1_OWEFU</name>
<dbReference type="Proteomes" id="UP000749559">
    <property type="component" value="Unassembled WGS sequence"/>
</dbReference>
<proteinExistence type="predicted"/>
<reference evidence="1" key="1">
    <citation type="submission" date="2022-03" db="EMBL/GenBank/DDBJ databases">
        <authorList>
            <person name="Martin C."/>
        </authorList>
    </citation>
    <scope>NUCLEOTIDE SEQUENCE</scope>
</reference>
<dbReference type="PANTHER" id="PTHR23282">
    <property type="entry name" value="APICAL ENDOSOMAL GLYCOPROTEIN PRECURSOR"/>
    <property type="match status" value="1"/>
</dbReference>
<dbReference type="PROSITE" id="PS50060">
    <property type="entry name" value="MAM_2"/>
    <property type="match status" value="1"/>
</dbReference>
<dbReference type="GO" id="GO:0016020">
    <property type="term" value="C:membrane"/>
    <property type="evidence" value="ECO:0007669"/>
    <property type="project" value="InterPro"/>
</dbReference>
<evidence type="ECO:0000313" key="2">
    <source>
        <dbReference type="Proteomes" id="UP000749559"/>
    </source>
</evidence>
<dbReference type="SUPFAM" id="SSF49899">
    <property type="entry name" value="Concanavalin A-like lectins/glucanases"/>
    <property type="match status" value="1"/>
</dbReference>
<dbReference type="AlphaFoldDB" id="A0A8J1T9R1"/>
<sequence length="491" mass="56343">MTVITKLRPKIYVKMEVQTLVWVCLVLLTFCTIADSQANQCYIREGQCSYNIQLSHGCQDQDKLSNVVPENAEKAYEMSLSVKDTQLKQEQRILELERRLQEALSGSNNQIPGAKGIVINTGGPFKEDGTRIEIGLLNTLYSQFTELRTELNATKIALLRSQAALNQTQRALNITEANLLITTQKLIRADRRIDFLEDENRRLKLRLQEVTFQLFQTKTKLDRTIRKLFRAELDLGVARKENEELRKELIHTRRRAHTLETRLNQTVTQYRILLQEHEELNVTLQETRLKLIECYNSKTTSFCGFEDPGICGFTQERNGTDSLDWWRRSKATPSALTGPSTDQTCNSPKGYYLYIEASARGRGQKARVMSPKYYGYGAQCFEFYFHMYGRNTGTLNVFTRGTDQVEASEPVPVWRAYGNQGDVWTKAKLDIDARSAFFGYQVVFEGILETGYQGDIAIDSIKVHDGLCSVTDSLYKKPRGEDYDEHFEDYP</sequence>